<keyword evidence="1" id="KW-0812">Transmembrane</keyword>
<keyword evidence="3" id="KW-1185">Reference proteome</keyword>
<dbReference type="Pfam" id="PF03134">
    <property type="entry name" value="TB2_DP1_HVA22"/>
    <property type="match status" value="1"/>
</dbReference>
<comment type="caution">
    <text evidence="2">The sequence shown here is derived from an EMBL/GenBank/DDBJ whole genome shotgun (WGS) entry which is preliminary data.</text>
</comment>
<dbReference type="InterPro" id="IPR004345">
    <property type="entry name" value="TB2_DP1_HVA22"/>
</dbReference>
<organism evidence="2 3">
    <name type="scientific">Trametes cubensis</name>
    <dbReference type="NCBI Taxonomy" id="1111947"/>
    <lineage>
        <taxon>Eukaryota</taxon>
        <taxon>Fungi</taxon>
        <taxon>Dikarya</taxon>
        <taxon>Basidiomycota</taxon>
        <taxon>Agaricomycotina</taxon>
        <taxon>Agaricomycetes</taxon>
        <taxon>Polyporales</taxon>
        <taxon>Polyporaceae</taxon>
        <taxon>Trametes</taxon>
    </lineage>
</organism>
<dbReference type="Proteomes" id="UP001215151">
    <property type="component" value="Unassembled WGS sequence"/>
</dbReference>
<feature type="transmembrane region" description="Helical" evidence="1">
    <location>
        <begin position="71"/>
        <end position="93"/>
    </location>
</feature>
<keyword evidence="1" id="KW-0472">Membrane</keyword>
<evidence type="ECO:0000313" key="3">
    <source>
        <dbReference type="Proteomes" id="UP001215151"/>
    </source>
</evidence>
<dbReference type="EMBL" id="JAPEVG010000634">
    <property type="protein sequence ID" value="KAJ8456779.1"/>
    <property type="molecule type" value="Genomic_DNA"/>
</dbReference>
<name>A0AAD7X5E1_9APHY</name>
<evidence type="ECO:0000256" key="1">
    <source>
        <dbReference type="SAM" id="Phobius"/>
    </source>
</evidence>
<evidence type="ECO:0008006" key="4">
    <source>
        <dbReference type="Google" id="ProtNLM"/>
    </source>
</evidence>
<evidence type="ECO:0000313" key="2">
    <source>
        <dbReference type="EMBL" id="KAJ8456779.1"/>
    </source>
</evidence>
<dbReference type="AlphaFoldDB" id="A0AAD7X5E1"/>
<reference evidence="2" key="1">
    <citation type="submission" date="2022-11" db="EMBL/GenBank/DDBJ databases">
        <title>Genome Sequence of Cubamyces cubensis.</title>
        <authorList>
            <person name="Buettner E."/>
        </authorList>
    </citation>
    <scope>NUCLEOTIDE SEQUENCE</scope>
    <source>
        <strain evidence="2">MPL-01</strain>
    </source>
</reference>
<accession>A0AAD7X5E1</accession>
<gene>
    <name evidence="2" type="ORF">ONZ51_g11922</name>
</gene>
<protein>
    <recommendedName>
        <fullName evidence="4">Protein YOP1</fullName>
    </recommendedName>
</protein>
<proteinExistence type="predicted"/>
<keyword evidence="1" id="KW-1133">Transmembrane helix</keyword>
<sequence>MPLVVPVLRLAYVFLNIFDTFKVLRLPPPSARNGGQPSARAMSQRKRAMKGTMTVWMVWACFTLYERWVETFVWLFVPFYSEIKALVIVFFLLTRAKGAEPIFLHIIRPAIKPYSGVLDALFDGLSSAGDLLILIASIPLQTVQGYYRRWTSALDPPEVDRRMVTLALTLHATLLQAR</sequence>